<dbReference type="RefSeq" id="WP_170980310.1">
    <property type="nucleotide sequence ID" value="NZ_CP124735.1"/>
</dbReference>
<name>A0AAF0HBE8_9HYPH</name>
<dbReference type="Pfam" id="PF01547">
    <property type="entry name" value="SBP_bac_1"/>
    <property type="match status" value="1"/>
</dbReference>
<evidence type="ECO:0000313" key="5">
    <source>
        <dbReference type="Proteomes" id="UP000298664"/>
    </source>
</evidence>
<dbReference type="EMBL" id="CP124735">
    <property type="protein sequence ID" value="WHA44014.1"/>
    <property type="molecule type" value="Genomic_DNA"/>
</dbReference>
<organism evidence="4 5">
    <name type="scientific">Agrobacterium larrymoorei</name>
    <dbReference type="NCBI Taxonomy" id="160699"/>
    <lineage>
        <taxon>Bacteria</taxon>
        <taxon>Pseudomonadati</taxon>
        <taxon>Pseudomonadota</taxon>
        <taxon>Alphaproteobacteria</taxon>
        <taxon>Hyphomicrobiales</taxon>
        <taxon>Rhizobiaceae</taxon>
        <taxon>Rhizobium/Agrobacterium group</taxon>
        <taxon>Agrobacterium</taxon>
    </lineage>
</organism>
<dbReference type="InterPro" id="IPR006059">
    <property type="entry name" value="SBP"/>
</dbReference>
<feature type="chain" id="PRO_5042025578" evidence="3">
    <location>
        <begin position="25"/>
        <end position="364"/>
    </location>
</feature>
<feature type="signal peptide" evidence="3">
    <location>
        <begin position="1"/>
        <end position="24"/>
    </location>
</feature>
<dbReference type="PANTHER" id="PTHR30006:SF25">
    <property type="entry name" value="PHOSPHOGLYCERATE TRANSPORT REGULATORY PROTEIN PGTC"/>
    <property type="match status" value="1"/>
</dbReference>
<dbReference type="GO" id="GO:0030288">
    <property type="term" value="C:outer membrane-bounded periplasmic space"/>
    <property type="evidence" value="ECO:0007669"/>
    <property type="project" value="TreeGrafter"/>
</dbReference>
<dbReference type="Proteomes" id="UP000298664">
    <property type="component" value="Plasmid pAlCFBP5477"/>
</dbReference>
<reference evidence="4" key="1">
    <citation type="submission" date="2023-05" db="EMBL/GenBank/DDBJ databases">
        <title>Complete genome sequence of Agrobacterium larrymoorei CFBP5477.</title>
        <authorList>
            <person name="Yen H.-C."/>
            <person name="Chou L."/>
            <person name="Lin Y.-C."/>
            <person name="Lai E.-M."/>
            <person name="Kuo C.-H."/>
        </authorList>
    </citation>
    <scope>NUCLEOTIDE SEQUENCE</scope>
    <source>
        <strain evidence="4">CFBP5477</strain>
        <plasmid evidence="4">pAlCFBP5477</plasmid>
    </source>
</reference>
<keyword evidence="4" id="KW-0614">Plasmid</keyword>
<dbReference type="AlphaFoldDB" id="A0AAF0HBE8"/>
<evidence type="ECO:0000256" key="3">
    <source>
        <dbReference type="SAM" id="SignalP"/>
    </source>
</evidence>
<dbReference type="PANTHER" id="PTHR30006">
    <property type="entry name" value="THIAMINE-BINDING PERIPLASMIC PROTEIN-RELATED"/>
    <property type="match status" value="1"/>
</dbReference>
<geneLocation type="plasmid" evidence="4 5">
    <name>pAlCFBP5477</name>
</geneLocation>
<dbReference type="SUPFAM" id="SSF53850">
    <property type="entry name" value="Periplasmic binding protein-like II"/>
    <property type="match status" value="1"/>
</dbReference>
<proteinExistence type="predicted"/>
<dbReference type="Gene3D" id="3.40.190.10">
    <property type="entry name" value="Periplasmic binding protein-like II"/>
    <property type="match status" value="2"/>
</dbReference>
<protein>
    <submittedName>
        <fullName evidence="4">Extracellular solute-binding protein</fullName>
    </submittedName>
</protein>
<gene>
    <name evidence="4" type="ORF">CFBP5477_023120</name>
</gene>
<sequence length="364" mass="39219">MRKTLKVSSIALLIAGGFIQPLSAQEVPAGYPADYKSVIESAKKEGTVVVYSATDPSQAAKLLEAFKKAYPSIKVKYNDLNTTVIYNRVYSEAAANQMGADVVWSSAVDTQLSLVERGLAAQYKSPEATNLPDWANYKDSAYGTTLEPAAVVYNKTLIKPEQVPKTSADLLALFQKEKDQLKGKVTTIDPEKSGIGFIWAQTDAKHSDKFWDLIKAFGAADGKVYSSAGSVREKVVSGEHSLGFNVFGSYAEEWAKASPNLGVAYLSDFTPAVSRVAFATKNGPHPNAGKVFLDFMLSKPGQEALVANGVPSPRSDLTDGDFDTVNAKVGGNLAPIKLDAELLSYLKPAVRGEFMKQWKTSLGK</sequence>
<accession>A0AAF0HBE8</accession>
<evidence type="ECO:0000313" key="4">
    <source>
        <dbReference type="EMBL" id="WHA44014.1"/>
    </source>
</evidence>
<keyword evidence="1 3" id="KW-0732">Signal</keyword>
<evidence type="ECO:0000256" key="2">
    <source>
        <dbReference type="ARBA" id="ARBA00022764"/>
    </source>
</evidence>
<keyword evidence="2" id="KW-0574">Periplasm</keyword>
<evidence type="ECO:0000256" key="1">
    <source>
        <dbReference type="ARBA" id="ARBA00022729"/>
    </source>
</evidence>